<gene>
    <name evidence="8" type="primary">nodD2_2</name>
    <name evidence="8" type="ORF">RTCCBAU85039_5278</name>
    <name evidence="9" type="ORF">SAMN05216228_102973</name>
</gene>
<evidence type="ECO:0000256" key="4">
    <source>
        <dbReference type="ARBA" id="ARBA00023125"/>
    </source>
</evidence>
<dbReference type="PROSITE" id="PS50931">
    <property type="entry name" value="HTH_LYSR"/>
    <property type="match status" value="1"/>
</dbReference>
<keyword evidence="4 9" id="KW-0238">DNA-binding</keyword>
<dbReference type="Gene3D" id="3.40.190.10">
    <property type="entry name" value="Periplasmic binding protein-like II"/>
    <property type="match status" value="2"/>
</dbReference>
<evidence type="ECO:0000313" key="9">
    <source>
        <dbReference type="EMBL" id="SEO91963.1"/>
    </source>
</evidence>
<dbReference type="Pfam" id="PF03466">
    <property type="entry name" value="LysR_substrate"/>
    <property type="match status" value="1"/>
</dbReference>
<keyword evidence="6" id="KW-0804">Transcription</keyword>
<name>A0A1H8TN55_9HYPH</name>
<dbReference type="OrthoDB" id="8455878at2"/>
<dbReference type="Proteomes" id="UP000198939">
    <property type="component" value="Unassembled WGS sequence"/>
</dbReference>
<dbReference type="AlphaFoldDB" id="A0A1H8TN55"/>
<dbReference type="InterPro" id="IPR036390">
    <property type="entry name" value="WH_DNA-bd_sf"/>
</dbReference>
<dbReference type="GO" id="GO:0003677">
    <property type="term" value="F:DNA binding"/>
    <property type="evidence" value="ECO:0007669"/>
    <property type="project" value="UniProtKB-KW"/>
</dbReference>
<evidence type="ECO:0000256" key="6">
    <source>
        <dbReference type="ARBA" id="ARBA00023163"/>
    </source>
</evidence>
<feature type="domain" description="HTH lysR-type" evidence="7">
    <location>
        <begin position="10"/>
        <end position="67"/>
    </location>
</feature>
<dbReference type="InterPro" id="IPR036388">
    <property type="entry name" value="WH-like_DNA-bd_sf"/>
</dbReference>
<dbReference type="Pfam" id="PF00126">
    <property type="entry name" value="HTH_1"/>
    <property type="match status" value="1"/>
</dbReference>
<evidence type="ECO:0000313" key="11">
    <source>
        <dbReference type="Proteomes" id="UP000198939"/>
    </source>
</evidence>
<reference evidence="9 11" key="1">
    <citation type="submission" date="2016-10" db="EMBL/GenBank/DDBJ databases">
        <authorList>
            <person name="Varghese N."/>
            <person name="Submissions S."/>
        </authorList>
    </citation>
    <scope>NUCLEOTIDE SEQUENCE [LARGE SCALE GENOMIC DNA]</scope>
    <source>
        <strain evidence="9 11">CGMCC 1.7071</strain>
    </source>
</reference>
<dbReference type="CDD" id="cd08464">
    <property type="entry name" value="PBP2_DntR_like_2"/>
    <property type="match status" value="1"/>
</dbReference>
<dbReference type="SUPFAM" id="SSF46785">
    <property type="entry name" value="Winged helix' DNA-binding domain"/>
    <property type="match status" value="1"/>
</dbReference>
<keyword evidence="11" id="KW-1185">Reference proteome</keyword>
<dbReference type="PANTHER" id="PTHR30118:SF15">
    <property type="entry name" value="TRANSCRIPTIONAL REGULATORY PROTEIN"/>
    <property type="match status" value="1"/>
</dbReference>
<dbReference type="Proteomes" id="UP000183063">
    <property type="component" value="Unassembled WGS sequence"/>
</dbReference>
<dbReference type="EMBL" id="FOCV01000029">
    <property type="protein sequence ID" value="SEO91963.1"/>
    <property type="molecule type" value="Genomic_DNA"/>
</dbReference>
<dbReference type="InterPro" id="IPR050389">
    <property type="entry name" value="LysR-type_TF"/>
</dbReference>
<dbReference type="SUPFAM" id="SSF53850">
    <property type="entry name" value="Periplasmic binding protein-like II"/>
    <property type="match status" value="1"/>
</dbReference>
<dbReference type="RefSeq" id="WP_072379918.1">
    <property type="nucleotide sequence ID" value="NZ_FNXB01000038.1"/>
</dbReference>
<dbReference type="Gene3D" id="1.10.10.10">
    <property type="entry name" value="Winged helix-like DNA-binding domain superfamily/Winged helix DNA-binding domain"/>
    <property type="match status" value="1"/>
</dbReference>
<keyword evidence="2" id="KW-0536">Nodulation</keyword>
<accession>A0A1H8TN55</accession>
<evidence type="ECO:0000256" key="2">
    <source>
        <dbReference type="ARBA" id="ARBA00022458"/>
    </source>
</evidence>
<sequence>MMNDTILRKIDLNLLLAFSVLMQERNVSRAAERLLLGQPGLSAALKRLRETLDDELFVRVGRGLQPTPRALAIAPAIEDALSCIERAIRPPVAFDPKIWQGEFRIGMCDNLESAFFGPLVARLRALSPGARLIGVAADKRDAARMLDDGAYDFSVAVHEEPASWHVRAPLFSQCSVCVYDPAQLKRKAPLTLEDFVNAAHVTVSFEGNSATNVDTVLAKAGLRRQVVATVPRFSALPPALRAMPAIATIPESIARCIAQLHGLEISTPPIELPADPVTMLYRRVDRADGRSVWFRKLFVDVVEAALKASGCSMTISKAA</sequence>
<organism evidence="8 10">
    <name type="scientific">Rhizobium tibeticum</name>
    <dbReference type="NCBI Taxonomy" id="501024"/>
    <lineage>
        <taxon>Bacteria</taxon>
        <taxon>Pseudomonadati</taxon>
        <taxon>Pseudomonadota</taxon>
        <taxon>Alphaproteobacteria</taxon>
        <taxon>Hyphomicrobiales</taxon>
        <taxon>Rhizobiaceae</taxon>
        <taxon>Rhizobium/Agrobacterium group</taxon>
        <taxon>Rhizobium</taxon>
    </lineage>
</organism>
<evidence type="ECO:0000313" key="10">
    <source>
        <dbReference type="Proteomes" id="UP000183063"/>
    </source>
</evidence>
<dbReference type="InterPro" id="IPR000847">
    <property type="entry name" value="LysR_HTH_N"/>
</dbReference>
<proteinExistence type="inferred from homology"/>
<evidence type="ECO:0000259" key="7">
    <source>
        <dbReference type="PROSITE" id="PS50931"/>
    </source>
</evidence>
<reference evidence="10" key="3">
    <citation type="submission" date="2016-10" db="EMBL/GenBank/DDBJ databases">
        <authorList>
            <person name="Wibberg D."/>
        </authorList>
    </citation>
    <scope>NUCLEOTIDE SEQUENCE [LARGE SCALE GENOMIC DNA]</scope>
</reference>
<evidence type="ECO:0000256" key="5">
    <source>
        <dbReference type="ARBA" id="ARBA00023159"/>
    </source>
</evidence>
<evidence type="ECO:0000313" key="8">
    <source>
        <dbReference type="EMBL" id="SEI15518.1"/>
    </source>
</evidence>
<evidence type="ECO:0000256" key="1">
    <source>
        <dbReference type="ARBA" id="ARBA00009437"/>
    </source>
</evidence>
<keyword evidence="5" id="KW-0010">Activator</keyword>
<dbReference type="InterPro" id="IPR005119">
    <property type="entry name" value="LysR_subst-bd"/>
</dbReference>
<keyword evidence="3" id="KW-0805">Transcription regulation</keyword>
<dbReference type="PANTHER" id="PTHR30118">
    <property type="entry name" value="HTH-TYPE TRANSCRIPTIONAL REGULATOR LEUO-RELATED"/>
    <property type="match status" value="1"/>
</dbReference>
<comment type="similarity">
    <text evidence="1">Belongs to the LysR transcriptional regulatory family.</text>
</comment>
<dbReference type="GO" id="GO:0003700">
    <property type="term" value="F:DNA-binding transcription factor activity"/>
    <property type="evidence" value="ECO:0007669"/>
    <property type="project" value="InterPro"/>
</dbReference>
<dbReference type="EMBL" id="FNXB01000038">
    <property type="protein sequence ID" value="SEI15518.1"/>
    <property type="molecule type" value="Genomic_DNA"/>
</dbReference>
<evidence type="ECO:0000256" key="3">
    <source>
        <dbReference type="ARBA" id="ARBA00023015"/>
    </source>
</evidence>
<dbReference type="PRINTS" id="PR00039">
    <property type="entry name" value="HTHLYSR"/>
</dbReference>
<reference evidence="8" key="2">
    <citation type="submission" date="2016-10" db="EMBL/GenBank/DDBJ databases">
        <authorList>
            <person name="de Groot N.N."/>
        </authorList>
    </citation>
    <scope>NUCLEOTIDE SEQUENCE [LARGE SCALE GENOMIC DNA]</scope>
    <source>
        <strain evidence="8">CCBAU85039</strain>
    </source>
</reference>
<protein>
    <submittedName>
        <fullName evidence="9">DNA-binding transcriptional regulator, LysR family</fullName>
    </submittedName>
    <submittedName>
        <fullName evidence="8">Nodulation protein D 2</fullName>
    </submittedName>
</protein>